<dbReference type="RefSeq" id="WP_184367781.1">
    <property type="nucleotide sequence ID" value="NZ_BAAAKM010000012.1"/>
</dbReference>
<feature type="transmembrane region" description="Helical" evidence="2">
    <location>
        <begin position="139"/>
        <end position="162"/>
    </location>
</feature>
<gene>
    <name evidence="4" type="ORF">HNR07_005521</name>
</gene>
<feature type="domain" description="Cyanobacterial TRADD-N associated 2 transmembrane" evidence="3">
    <location>
        <begin position="96"/>
        <end position="171"/>
    </location>
</feature>
<dbReference type="EMBL" id="JACHDO010000001">
    <property type="protein sequence ID" value="MBB5494384.1"/>
    <property type="molecule type" value="Genomic_DNA"/>
</dbReference>
<organism evidence="4 5">
    <name type="scientific">Nocardiopsis metallicus</name>
    <dbReference type="NCBI Taxonomy" id="179819"/>
    <lineage>
        <taxon>Bacteria</taxon>
        <taxon>Bacillati</taxon>
        <taxon>Actinomycetota</taxon>
        <taxon>Actinomycetes</taxon>
        <taxon>Streptosporangiales</taxon>
        <taxon>Nocardiopsidaceae</taxon>
        <taxon>Nocardiopsis</taxon>
    </lineage>
</organism>
<evidence type="ECO:0000256" key="1">
    <source>
        <dbReference type="SAM" id="MobiDB-lite"/>
    </source>
</evidence>
<keyword evidence="2" id="KW-1133">Transmembrane helix</keyword>
<dbReference type="AlphaFoldDB" id="A0A840WE24"/>
<comment type="caution">
    <text evidence="4">The sequence shown here is derived from an EMBL/GenBank/DDBJ whole genome shotgun (WGS) entry which is preliminary data.</text>
</comment>
<dbReference type="Pfam" id="PF20712">
    <property type="entry name" value="CyanoTRADDas_TM"/>
    <property type="match status" value="1"/>
</dbReference>
<accession>A0A840WE24</accession>
<reference evidence="4 5" key="1">
    <citation type="submission" date="2020-08" db="EMBL/GenBank/DDBJ databases">
        <title>Sequencing the genomes of 1000 actinobacteria strains.</title>
        <authorList>
            <person name="Klenk H.-P."/>
        </authorList>
    </citation>
    <scope>NUCLEOTIDE SEQUENCE [LARGE SCALE GENOMIC DNA]</scope>
    <source>
        <strain evidence="4 5">DSM 44598</strain>
    </source>
</reference>
<evidence type="ECO:0000313" key="5">
    <source>
        <dbReference type="Proteomes" id="UP000579647"/>
    </source>
</evidence>
<keyword evidence="2" id="KW-0472">Membrane</keyword>
<feature type="transmembrane region" description="Helical" evidence="2">
    <location>
        <begin position="109"/>
        <end position="133"/>
    </location>
</feature>
<keyword evidence="5" id="KW-1185">Reference proteome</keyword>
<proteinExistence type="predicted"/>
<dbReference type="InterPro" id="IPR048567">
    <property type="entry name" value="CyanoTRADDas_TM"/>
</dbReference>
<sequence>MDSENHPEKQQPSENLPEEKPRELPRREKPGESGSGIGRERDGMQYVTGASIAGGIHVGSVNIHAPAPSVPGPPTAPASSPRRERAQRFLVSVNEQALRHADNSFRMSMWVMGTGAFVIALGVLLSLLLTLFITTETGAAATAMASGVTGGTVLSLGTALALHAHRSRKHLAEQAQKVHEELRLEDAVDRVLDITGSLSDPVQGDNLRMMAALRILGLEPTQESVRALMVAQQQKSAKDKP</sequence>
<evidence type="ECO:0000313" key="4">
    <source>
        <dbReference type="EMBL" id="MBB5494384.1"/>
    </source>
</evidence>
<evidence type="ECO:0000256" key="2">
    <source>
        <dbReference type="SAM" id="Phobius"/>
    </source>
</evidence>
<keyword evidence="2" id="KW-0812">Transmembrane</keyword>
<name>A0A840WE24_9ACTN</name>
<dbReference type="Proteomes" id="UP000579647">
    <property type="component" value="Unassembled WGS sequence"/>
</dbReference>
<protein>
    <recommendedName>
        <fullName evidence="3">Cyanobacterial TRADD-N associated 2 transmembrane domain-containing protein</fullName>
    </recommendedName>
</protein>
<feature type="region of interest" description="Disordered" evidence="1">
    <location>
        <begin position="1"/>
        <end position="43"/>
    </location>
</feature>
<feature type="compositionally biased region" description="Basic and acidic residues" evidence="1">
    <location>
        <begin position="1"/>
        <end position="31"/>
    </location>
</feature>
<feature type="region of interest" description="Disordered" evidence="1">
    <location>
        <begin position="64"/>
        <end position="85"/>
    </location>
</feature>
<evidence type="ECO:0000259" key="3">
    <source>
        <dbReference type="Pfam" id="PF20712"/>
    </source>
</evidence>